<evidence type="ECO:0000256" key="5">
    <source>
        <dbReference type="ARBA" id="ARBA00022842"/>
    </source>
</evidence>
<evidence type="ECO:0000313" key="9">
    <source>
        <dbReference type="Proteomes" id="UP000254554"/>
    </source>
</evidence>
<dbReference type="GO" id="GO:0005737">
    <property type="term" value="C:cytoplasm"/>
    <property type="evidence" value="ECO:0007669"/>
    <property type="project" value="UniProtKB-ARBA"/>
</dbReference>
<dbReference type="GO" id="GO:0004337">
    <property type="term" value="F:(2E,6E)-farnesyl diphosphate synthase activity"/>
    <property type="evidence" value="ECO:0007669"/>
    <property type="project" value="UniProtKB-EC"/>
</dbReference>
<dbReference type="Proteomes" id="UP000254554">
    <property type="component" value="Unassembled WGS sequence"/>
</dbReference>
<dbReference type="GO" id="GO:0046872">
    <property type="term" value="F:metal ion binding"/>
    <property type="evidence" value="ECO:0007669"/>
    <property type="project" value="UniProtKB-KW"/>
</dbReference>
<dbReference type="CDD" id="cd00685">
    <property type="entry name" value="Trans_IPPS_HT"/>
    <property type="match status" value="1"/>
</dbReference>
<accession>A0A377GC92</accession>
<dbReference type="AlphaFoldDB" id="A0A377GC92"/>
<dbReference type="STRING" id="1094715.GCA_000236165_02062"/>
<proteinExistence type="inferred from homology"/>
<keyword evidence="4" id="KW-0479">Metal-binding</keyword>
<protein>
    <submittedName>
        <fullName evidence="8">Farnesyl diphosphate synthase</fullName>
        <ecNumber evidence="8">2.5.1.10</ecNumber>
    </submittedName>
</protein>
<evidence type="ECO:0000256" key="6">
    <source>
        <dbReference type="ARBA" id="ARBA00023229"/>
    </source>
</evidence>
<organism evidence="8 9">
    <name type="scientific">Fluoribacter dumoffii</name>
    <dbReference type="NCBI Taxonomy" id="463"/>
    <lineage>
        <taxon>Bacteria</taxon>
        <taxon>Pseudomonadati</taxon>
        <taxon>Pseudomonadota</taxon>
        <taxon>Gammaproteobacteria</taxon>
        <taxon>Legionellales</taxon>
        <taxon>Legionellaceae</taxon>
        <taxon>Fluoribacter</taxon>
    </lineage>
</organism>
<keyword evidence="5" id="KW-0460">Magnesium</keyword>
<dbReference type="NCBIfam" id="NF045485">
    <property type="entry name" value="FPPsyn"/>
    <property type="match status" value="1"/>
</dbReference>
<dbReference type="PROSITE" id="PS00444">
    <property type="entry name" value="POLYPRENYL_SYNTHASE_2"/>
    <property type="match status" value="1"/>
</dbReference>
<dbReference type="OrthoDB" id="9805316at2"/>
<evidence type="ECO:0000256" key="1">
    <source>
        <dbReference type="ARBA" id="ARBA00001946"/>
    </source>
</evidence>
<dbReference type="InterPro" id="IPR053378">
    <property type="entry name" value="Prenyl_diphosphate_synthase"/>
</dbReference>
<keyword evidence="3 7" id="KW-0808">Transferase</keyword>
<dbReference type="EC" id="2.5.1.10" evidence="8"/>
<comment type="cofactor">
    <cofactor evidence="1">
        <name>Mg(2+)</name>
        <dbReference type="ChEBI" id="CHEBI:18420"/>
    </cofactor>
</comment>
<keyword evidence="6" id="KW-0414">Isoprene biosynthesis</keyword>
<sequence length="299" mass="33085">MNAEIYLKEYQTRINHFLSNGTCLLPAENKQPAELHKAMRYAVLNGGKRIRAALVYATGEALGADFDVLDHIGSAIEMIHAFSLIHDDLPALDNDDLRRGKPSCHKAFSEATAILAGDALQTLAFETIASLDKNKIAVEIEIEMIRLLARAIGSLGMAGGEELDIEMKDKDVSLNELENTYKLKTGYLLTASILLGALAANCHDKNILNNLQKFGDYIGLAFQIHDDIIGIESDTQTLGKHQGSDQERNKPTYPTLIGMRKAKQKENEIFNKALKHLNKTGIPVNKLEAIARYVVNRNF</sequence>
<dbReference type="FunFam" id="1.10.600.10:FF:000001">
    <property type="entry name" value="Geranylgeranyl diphosphate synthase"/>
    <property type="match status" value="1"/>
</dbReference>
<evidence type="ECO:0000256" key="4">
    <source>
        <dbReference type="ARBA" id="ARBA00022723"/>
    </source>
</evidence>
<evidence type="ECO:0000313" key="8">
    <source>
        <dbReference type="EMBL" id="STO22130.1"/>
    </source>
</evidence>
<dbReference type="InterPro" id="IPR008949">
    <property type="entry name" value="Isoprenoid_synthase_dom_sf"/>
</dbReference>
<comment type="similarity">
    <text evidence="2 7">Belongs to the FPP/GGPP synthase family.</text>
</comment>
<dbReference type="SFLD" id="SFLDG01017">
    <property type="entry name" value="Polyprenyl_Transferase_Like"/>
    <property type="match status" value="1"/>
</dbReference>
<dbReference type="InterPro" id="IPR033749">
    <property type="entry name" value="Polyprenyl_synt_CS"/>
</dbReference>
<dbReference type="GeneID" id="93292988"/>
<dbReference type="InterPro" id="IPR000092">
    <property type="entry name" value="Polyprenyl_synt"/>
</dbReference>
<reference evidence="8 9" key="1">
    <citation type="submission" date="2018-06" db="EMBL/GenBank/DDBJ databases">
        <authorList>
            <consortium name="Pathogen Informatics"/>
            <person name="Doyle S."/>
        </authorList>
    </citation>
    <scope>NUCLEOTIDE SEQUENCE [LARGE SCALE GENOMIC DNA]</scope>
    <source>
        <strain evidence="8 9">NCTC11370</strain>
    </source>
</reference>
<evidence type="ECO:0000256" key="3">
    <source>
        <dbReference type="ARBA" id="ARBA00022679"/>
    </source>
</evidence>
<evidence type="ECO:0000256" key="7">
    <source>
        <dbReference type="RuleBase" id="RU004466"/>
    </source>
</evidence>
<dbReference type="SUPFAM" id="SSF48576">
    <property type="entry name" value="Terpenoid synthases"/>
    <property type="match status" value="1"/>
</dbReference>
<dbReference type="Pfam" id="PF00348">
    <property type="entry name" value="polyprenyl_synt"/>
    <property type="match status" value="1"/>
</dbReference>
<dbReference type="EMBL" id="UGGT01000001">
    <property type="protein sequence ID" value="STO22130.1"/>
    <property type="molecule type" value="Genomic_DNA"/>
</dbReference>
<dbReference type="GO" id="GO:0008654">
    <property type="term" value="P:phospholipid biosynthetic process"/>
    <property type="evidence" value="ECO:0007669"/>
    <property type="project" value="UniProtKB-ARBA"/>
</dbReference>
<name>A0A377GC92_9GAMM</name>
<keyword evidence="9" id="KW-1185">Reference proteome</keyword>
<gene>
    <name evidence="8" type="primary">ispA</name>
    <name evidence="8" type="ORF">NCTC11370_02215</name>
</gene>
<dbReference type="GO" id="GO:0016114">
    <property type="term" value="P:terpenoid biosynthetic process"/>
    <property type="evidence" value="ECO:0007669"/>
    <property type="project" value="UniProtKB-ARBA"/>
</dbReference>
<dbReference type="SFLD" id="SFLDS00005">
    <property type="entry name" value="Isoprenoid_Synthase_Type_I"/>
    <property type="match status" value="1"/>
</dbReference>
<dbReference type="PROSITE" id="PS00723">
    <property type="entry name" value="POLYPRENYL_SYNTHASE_1"/>
    <property type="match status" value="1"/>
</dbReference>
<dbReference type="PANTHER" id="PTHR43281">
    <property type="entry name" value="FARNESYL DIPHOSPHATE SYNTHASE"/>
    <property type="match status" value="1"/>
</dbReference>
<evidence type="ECO:0000256" key="2">
    <source>
        <dbReference type="ARBA" id="ARBA00006706"/>
    </source>
</evidence>
<dbReference type="PANTHER" id="PTHR43281:SF1">
    <property type="entry name" value="FARNESYL DIPHOSPHATE SYNTHASE"/>
    <property type="match status" value="1"/>
</dbReference>
<dbReference type="Gene3D" id="1.10.600.10">
    <property type="entry name" value="Farnesyl Diphosphate Synthase"/>
    <property type="match status" value="1"/>
</dbReference>
<dbReference type="RefSeq" id="WP_010654243.1">
    <property type="nucleotide sequence ID" value="NZ_JAPHOO010000001.1"/>
</dbReference>